<feature type="region of interest" description="Disordered" evidence="1">
    <location>
        <begin position="88"/>
        <end position="109"/>
    </location>
</feature>
<evidence type="ECO:0000313" key="3">
    <source>
        <dbReference type="EMBL" id="KAH3867633.1"/>
    </source>
</evidence>
<keyword evidence="2" id="KW-1133">Transmembrane helix</keyword>
<sequence>MFRYAKQLRVLLVTGIILVTLYLLYKLPAHTVKTEILLTRQQIPSSPVYPHVSTNKQSIPRVEFRETTVNISGFESLDLGIAKKFEEGQGIGDGQSETNGGSTAITRDKESADVQITNTVSHDMSTSYGDTSNKHEVEITNLPIMNTIPLINRNGNESVAKLNTPVATNAIDDAKFQSNVSQNQGVGNKHNSSRDESVSPHDTEAKYENIANRDLQTLVNTSQSNEMNITAAKPRAFNDPALQIPQVTQIFSDANESIATVKPISTSKHDQLINTKSVTFGNEDDTSLRKANTTDHLGTPASGKLDIKEQSSIPVLDIYLNENTTFHETSTDAHKS</sequence>
<evidence type="ECO:0000313" key="4">
    <source>
        <dbReference type="Proteomes" id="UP000828390"/>
    </source>
</evidence>
<feature type="transmembrane region" description="Helical" evidence="2">
    <location>
        <begin position="7"/>
        <end position="25"/>
    </location>
</feature>
<proteinExistence type="predicted"/>
<feature type="region of interest" description="Disordered" evidence="1">
    <location>
        <begin position="178"/>
        <end position="202"/>
    </location>
</feature>
<accession>A0A9D4M1D3</accession>
<organism evidence="3 4">
    <name type="scientific">Dreissena polymorpha</name>
    <name type="common">Zebra mussel</name>
    <name type="synonym">Mytilus polymorpha</name>
    <dbReference type="NCBI Taxonomy" id="45954"/>
    <lineage>
        <taxon>Eukaryota</taxon>
        <taxon>Metazoa</taxon>
        <taxon>Spiralia</taxon>
        <taxon>Lophotrochozoa</taxon>
        <taxon>Mollusca</taxon>
        <taxon>Bivalvia</taxon>
        <taxon>Autobranchia</taxon>
        <taxon>Heteroconchia</taxon>
        <taxon>Euheterodonta</taxon>
        <taxon>Imparidentia</taxon>
        <taxon>Neoheterodontei</taxon>
        <taxon>Myida</taxon>
        <taxon>Dreissenoidea</taxon>
        <taxon>Dreissenidae</taxon>
        <taxon>Dreissena</taxon>
    </lineage>
</organism>
<evidence type="ECO:0000256" key="1">
    <source>
        <dbReference type="SAM" id="MobiDB-lite"/>
    </source>
</evidence>
<keyword evidence="4" id="KW-1185">Reference proteome</keyword>
<name>A0A9D4M1D3_DREPO</name>
<reference evidence="3" key="2">
    <citation type="submission" date="2020-11" db="EMBL/GenBank/DDBJ databases">
        <authorList>
            <person name="McCartney M.A."/>
            <person name="Auch B."/>
            <person name="Kono T."/>
            <person name="Mallez S."/>
            <person name="Becker A."/>
            <person name="Gohl D.M."/>
            <person name="Silverstein K.A.T."/>
            <person name="Koren S."/>
            <person name="Bechman K.B."/>
            <person name="Herman A."/>
            <person name="Abrahante J.E."/>
            <person name="Garbe J."/>
        </authorList>
    </citation>
    <scope>NUCLEOTIDE SEQUENCE</scope>
    <source>
        <strain evidence="3">Duluth1</strain>
        <tissue evidence="3">Whole animal</tissue>
    </source>
</reference>
<feature type="region of interest" description="Disordered" evidence="1">
    <location>
        <begin position="282"/>
        <end position="304"/>
    </location>
</feature>
<dbReference type="EMBL" id="JAIWYP010000002">
    <property type="protein sequence ID" value="KAH3867633.1"/>
    <property type="molecule type" value="Genomic_DNA"/>
</dbReference>
<feature type="compositionally biased region" description="Polar residues" evidence="1">
    <location>
        <begin position="95"/>
        <end position="105"/>
    </location>
</feature>
<keyword evidence="2" id="KW-0472">Membrane</keyword>
<feature type="compositionally biased region" description="Basic and acidic residues" evidence="1">
    <location>
        <begin position="192"/>
        <end position="202"/>
    </location>
</feature>
<comment type="caution">
    <text evidence="3">The sequence shown here is derived from an EMBL/GenBank/DDBJ whole genome shotgun (WGS) entry which is preliminary data.</text>
</comment>
<dbReference type="AlphaFoldDB" id="A0A9D4M1D3"/>
<gene>
    <name evidence="3" type="ORF">DPMN_030765</name>
</gene>
<protein>
    <submittedName>
        <fullName evidence="3">Uncharacterized protein</fullName>
    </submittedName>
</protein>
<feature type="compositionally biased region" description="Polar residues" evidence="1">
    <location>
        <begin position="178"/>
        <end position="190"/>
    </location>
</feature>
<keyword evidence="2" id="KW-0812">Transmembrane</keyword>
<evidence type="ECO:0000256" key="2">
    <source>
        <dbReference type="SAM" id="Phobius"/>
    </source>
</evidence>
<dbReference type="Proteomes" id="UP000828390">
    <property type="component" value="Unassembled WGS sequence"/>
</dbReference>
<reference evidence="3" key="1">
    <citation type="journal article" date="2019" name="bioRxiv">
        <title>The Genome of the Zebra Mussel, Dreissena polymorpha: A Resource for Invasive Species Research.</title>
        <authorList>
            <person name="McCartney M.A."/>
            <person name="Auch B."/>
            <person name="Kono T."/>
            <person name="Mallez S."/>
            <person name="Zhang Y."/>
            <person name="Obille A."/>
            <person name="Becker A."/>
            <person name="Abrahante J.E."/>
            <person name="Garbe J."/>
            <person name="Badalamenti J.P."/>
            <person name="Herman A."/>
            <person name="Mangelson H."/>
            <person name="Liachko I."/>
            <person name="Sullivan S."/>
            <person name="Sone E.D."/>
            <person name="Koren S."/>
            <person name="Silverstein K.A.T."/>
            <person name="Beckman K.B."/>
            <person name="Gohl D.M."/>
        </authorList>
    </citation>
    <scope>NUCLEOTIDE SEQUENCE</scope>
    <source>
        <strain evidence="3">Duluth1</strain>
        <tissue evidence="3">Whole animal</tissue>
    </source>
</reference>